<evidence type="ECO:0000313" key="4">
    <source>
        <dbReference type="Proteomes" id="UP000266841"/>
    </source>
</evidence>
<evidence type="ECO:0000313" key="3">
    <source>
        <dbReference type="EMBL" id="EJK45731.1"/>
    </source>
</evidence>
<organism evidence="3 4">
    <name type="scientific">Thalassiosira oceanica</name>
    <name type="common">Marine diatom</name>
    <dbReference type="NCBI Taxonomy" id="159749"/>
    <lineage>
        <taxon>Eukaryota</taxon>
        <taxon>Sar</taxon>
        <taxon>Stramenopiles</taxon>
        <taxon>Ochrophyta</taxon>
        <taxon>Bacillariophyta</taxon>
        <taxon>Coscinodiscophyceae</taxon>
        <taxon>Thalassiosirophycidae</taxon>
        <taxon>Thalassiosirales</taxon>
        <taxon>Thalassiosiraceae</taxon>
        <taxon>Thalassiosira</taxon>
    </lineage>
</organism>
<feature type="compositionally biased region" description="Basic and acidic residues" evidence="1">
    <location>
        <begin position="74"/>
        <end position="107"/>
    </location>
</feature>
<keyword evidence="4" id="KW-1185">Reference proteome</keyword>
<evidence type="ECO:0000259" key="2">
    <source>
        <dbReference type="Pfam" id="PF01847"/>
    </source>
</evidence>
<dbReference type="Pfam" id="PF01847">
    <property type="entry name" value="VHL"/>
    <property type="match status" value="1"/>
</dbReference>
<accession>K0R9Y3</accession>
<dbReference type="Proteomes" id="UP000266841">
    <property type="component" value="Unassembled WGS sequence"/>
</dbReference>
<dbReference type="SUPFAM" id="SSF49468">
    <property type="entry name" value="VHL"/>
    <property type="match status" value="1"/>
</dbReference>
<evidence type="ECO:0000256" key="1">
    <source>
        <dbReference type="SAM" id="MobiDB-lite"/>
    </source>
</evidence>
<dbReference type="EMBL" id="AGNL01048291">
    <property type="protein sequence ID" value="EJK45731.1"/>
    <property type="molecule type" value="Genomic_DNA"/>
</dbReference>
<sequence>MDEAANFVAEPDQPPASGILQSLNGLPEILKLGGTSLLIALIIHWYTSHKKRDSSALLTNGKVESLGDLRDRRRECDRDKDPEEVAKESRLAAKREGKNRGKEEGKLKSQSAHPGLNGYYNWHSSVTSMYRMYAIPSKSQPAVLPIHPSSERGNVPVHIEVRNYTSRRIDVFWIDYKGNEKKKGSMQPHVGQWTQTTYIGHPWTFRTGDGEENVVLKYVPFRVIPSIGGMETLRDAEGLQRFAIHDVPEDNVSRVDGQSPACVVEDLVLPEPPLLHMFDYADPLRRALSLIEMNQAILWSTHQIRREDAIYHGKGIATAHMLLKLLQN</sequence>
<dbReference type="OrthoDB" id="413400at2759"/>
<reference evidence="3 4" key="1">
    <citation type="journal article" date="2012" name="Genome Biol.">
        <title>Genome and low-iron response of an oceanic diatom adapted to chronic iron limitation.</title>
        <authorList>
            <person name="Lommer M."/>
            <person name="Specht M."/>
            <person name="Roy A.S."/>
            <person name="Kraemer L."/>
            <person name="Andreson R."/>
            <person name="Gutowska M.A."/>
            <person name="Wolf J."/>
            <person name="Bergner S.V."/>
            <person name="Schilhabel M.B."/>
            <person name="Klostermeier U.C."/>
            <person name="Beiko R.G."/>
            <person name="Rosenstiel P."/>
            <person name="Hippler M."/>
            <person name="Laroche J."/>
        </authorList>
    </citation>
    <scope>NUCLEOTIDE SEQUENCE [LARGE SCALE GENOMIC DNA]</scope>
    <source>
        <strain evidence="3 4">CCMP1005</strain>
    </source>
</reference>
<dbReference type="InterPro" id="IPR037140">
    <property type="entry name" value="VHL_beta_dom_sf"/>
</dbReference>
<dbReference type="Gene3D" id="2.60.40.780">
    <property type="entry name" value="von Hippel-Lindau disease tumour suppressor, beta domain"/>
    <property type="match status" value="1"/>
</dbReference>
<name>K0R9Y3_THAOC</name>
<dbReference type="InterPro" id="IPR036208">
    <property type="entry name" value="VHL_sf"/>
</dbReference>
<comment type="caution">
    <text evidence="3">The sequence shown here is derived from an EMBL/GenBank/DDBJ whole genome shotgun (WGS) entry which is preliminary data.</text>
</comment>
<feature type="domain" description="von Hippel-Lindau disease tumour suppressor beta" evidence="2">
    <location>
        <begin position="153"/>
        <end position="214"/>
    </location>
</feature>
<dbReference type="AlphaFoldDB" id="K0R9Y3"/>
<feature type="region of interest" description="Disordered" evidence="1">
    <location>
        <begin position="74"/>
        <end position="112"/>
    </location>
</feature>
<feature type="non-terminal residue" evidence="3">
    <location>
        <position position="328"/>
    </location>
</feature>
<dbReference type="InterPro" id="IPR024053">
    <property type="entry name" value="VHL_beta_dom"/>
</dbReference>
<protein>
    <recommendedName>
        <fullName evidence="2">von Hippel-Lindau disease tumour suppressor beta domain-containing protein</fullName>
    </recommendedName>
</protein>
<gene>
    <name evidence="3" type="ORF">THAOC_35637</name>
</gene>
<proteinExistence type="predicted"/>
<dbReference type="eggNOG" id="ENOG502T006">
    <property type="taxonomic scope" value="Eukaryota"/>
</dbReference>